<evidence type="ECO:0000313" key="1">
    <source>
        <dbReference type="EMBL" id="MBM7838792.1"/>
    </source>
</evidence>
<dbReference type="EMBL" id="JAFBCV010000005">
    <property type="protein sequence ID" value="MBM7838792.1"/>
    <property type="molecule type" value="Genomic_DNA"/>
</dbReference>
<accession>A0ABS2STG9</accession>
<protein>
    <submittedName>
        <fullName evidence="1">Ferredoxin</fullName>
    </submittedName>
</protein>
<sequence length="82" mass="9269">MDTIDHELKKQMYDLIANDKMRAQEDVVEQAVAMGHNEDAVRLILAECFETGALVACPVELLPGKVKDFEPNEEKLERLLAK</sequence>
<proteinExistence type="predicted"/>
<dbReference type="RefSeq" id="WP_035418238.1">
    <property type="nucleotide sequence ID" value="NZ_JAFBCV010000005.1"/>
</dbReference>
<organism evidence="1 2">
    <name type="scientific">Shouchella xiaoxiensis</name>
    <dbReference type="NCBI Taxonomy" id="766895"/>
    <lineage>
        <taxon>Bacteria</taxon>
        <taxon>Bacillati</taxon>
        <taxon>Bacillota</taxon>
        <taxon>Bacilli</taxon>
        <taxon>Bacillales</taxon>
        <taxon>Bacillaceae</taxon>
        <taxon>Shouchella</taxon>
    </lineage>
</organism>
<keyword evidence="2" id="KW-1185">Reference proteome</keyword>
<evidence type="ECO:0000313" key="2">
    <source>
        <dbReference type="Proteomes" id="UP001179280"/>
    </source>
</evidence>
<reference evidence="1" key="1">
    <citation type="submission" date="2021-01" db="EMBL/GenBank/DDBJ databases">
        <title>Genomic Encyclopedia of Type Strains, Phase IV (KMG-IV): sequencing the most valuable type-strain genomes for metagenomic binning, comparative biology and taxonomic classification.</title>
        <authorList>
            <person name="Goeker M."/>
        </authorList>
    </citation>
    <scope>NUCLEOTIDE SEQUENCE</scope>
    <source>
        <strain evidence="1">DSM 21943</strain>
    </source>
</reference>
<gene>
    <name evidence="1" type="ORF">JOC54_002051</name>
</gene>
<comment type="caution">
    <text evidence="1">The sequence shown here is derived from an EMBL/GenBank/DDBJ whole genome shotgun (WGS) entry which is preliminary data.</text>
</comment>
<dbReference type="Proteomes" id="UP001179280">
    <property type="component" value="Unassembled WGS sequence"/>
</dbReference>
<name>A0ABS2STG9_9BACI</name>